<evidence type="ECO:0000256" key="7">
    <source>
        <dbReference type="ARBA" id="ARBA00022989"/>
    </source>
</evidence>
<dbReference type="OrthoDB" id="10248838at2759"/>
<dbReference type="STRING" id="1344416.A0A139A157"/>
<feature type="region of interest" description="Disordered" evidence="11">
    <location>
        <begin position="583"/>
        <end position="647"/>
    </location>
</feature>
<evidence type="ECO:0000256" key="10">
    <source>
        <dbReference type="RuleBase" id="RU366035"/>
    </source>
</evidence>
<evidence type="ECO:0000256" key="6">
    <source>
        <dbReference type="ARBA" id="ARBA00022971"/>
    </source>
</evidence>
<protein>
    <recommendedName>
        <fullName evidence="10">Plasma membrane fusion protein PRM1</fullName>
    </recommendedName>
</protein>
<dbReference type="PANTHER" id="PTHR31030">
    <property type="entry name" value="PLASMA MEMBRANE FUSION PROTEIN PRM1"/>
    <property type="match status" value="1"/>
</dbReference>
<dbReference type="GO" id="GO:0012505">
    <property type="term" value="C:endomembrane system"/>
    <property type="evidence" value="ECO:0007669"/>
    <property type="project" value="UniProtKB-SubCell"/>
</dbReference>
<feature type="compositionally biased region" description="Polar residues" evidence="11">
    <location>
        <begin position="624"/>
        <end position="647"/>
    </location>
</feature>
<accession>A0A139A157</accession>
<feature type="compositionally biased region" description="Polar residues" evidence="11">
    <location>
        <begin position="583"/>
        <end position="600"/>
    </location>
</feature>
<evidence type="ECO:0000313" key="12">
    <source>
        <dbReference type="EMBL" id="KXS10501.1"/>
    </source>
</evidence>
<name>A0A139A157_GONPJ</name>
<evidence type="ECO:0000256" key="8">
    <source>
        <dbReference type="ARBA" id="ARBA00023136"/>
    </source>
</evidence>
<keyword evidence="6 10" id="KW-0184">Conjugation</keyword>
<proteinExistence type="inferred from homology"/>
<dbReference type="AlphaFoldDB" id="A0A139A157"/>
<evidence type="ECO:0000313" key="13">
    <source>
        <dbReference type="Proteomes" id="UP000070544"/>
    </source>
</evidence>
<evidence type="ECO:0000256" key="2">
    <source>
        <dbReference type="ARBA" id="ARBA00004127"/>
    </source>
</evidence>
<feature type="transmembrane region" description="Helical" evidence="10">
    <location>
        <begin position="192"/>
        <end position="215"/>
    </location>
</feature>
<feature type="compositionally biased region" description="Low complexity" evidence="11">
    <location>
        <begin position="667"/>
        <end position="681"/>
    </location>
</feature>
<keyword evidence="10" id="KW-1003">Cell membrane</keyword>
<evidence type="ECO:0000256" key="1">
    <source>
        <dbReference type="ARBA" id="ARBA00002512"/>
    </source>
</evidence>
<dbReference type="GO" id="GO:0032220">
    <property type="term" value="P:plasma membrane fusion involved in cytogamy"/>
    <property type="evidence" value="ECO:0007669"/>
    <property type="project" value="TreeGrafter"/>
</dbReference>
<feature type="region of interest" description="Disordered" evidence="11">
    <location>
        <begin position="665"/>
        <end position="700"/>
    </location>
</feature>
<dbReference type="GO" id="GO:0043332">
    <property type="term" value="C:mating projection tip"/>
    <property type="evidence" value="ECO:0007669"/>
    <property type="project" value="UniProtKB-UniRule"/>
</dbReference>
<keyword evidence="9" id="KW-0325">Glycoprotein</keyword>
<dbReference type="Proteomes" id="UP000070544">
    <property type="component" value="Unassembled WGS sequence"/>
</dbReference>
<evidence type="ECO:0000256" key="3">
    <source>
        <dbReference type="ARBA" id="ARBA00004196"/>
    </source>
</evidence>
<comment type="similarity">
    <text evidence="4 10">Belongs to the PRM1 family.</text>
</comment>
<reference evidence="12 13" key="1">
    <citation type="journal article" date="2015" name="Genome Biol. Evol.">
        <title>Phylogenomic analyses indicate that early fungi evolved digesting cell walls of algal ancestors of land plants.</title>
        <authorList>
            <person name="Chang Y."/>
            <person name="Wang S."/>
            <person name="Sekimoto S."/>
            <person name="Aerts A.L."/>
            <person name="Choi C."/>
            <person name="Clum A."/>
            <person name="LaButti K.M."/>
            <person name="Lindquist E.A."/>
            <person name="Yee Ngan C."/>
            <person name="Ohm R.A."/>
            <person name="Salamov A.A."/>
            <person name="Grigoriev I.V."/>
            <person name="Spatafora J.W."/>
            <person name="Berbee M.L."/>
        </authorList>
    </citation>
    <scope>NUCLEOTIDE SEQUENCE [LARGE SCALE GENOMIC DNA]</scope>
    <source>
        <strain evidence="12 13">JEL478</strain>
    </source>
</reference>
<evidence type="ECO:0000256" key="5">
    <source>
        <dbReference type="ARBA" id="ARBA00022692"/>
    </source>
</evidence>
<comment type="caution">
    <text evidence="10">Lacks conserved residue(s) required for the propagation of feature annotation.</text>
</comment>
<keyword evidence="5 10" id="KW-0812">Transmembrane</keyword>
<dbReference type="InterPro" id="IPR026777">
    <property type="entry name" value="PRM1"/>
</dbReference>
<dbReference type="PANTHER" id="PTHR31030:SF1">
    <property type="entry name" value="PLASMA MEMBRANE FUSION PROTEIN PRM1"/>
    <property type="match status" value="1"/>
</dbReference>
<comment type="function">
    <text evidence="1 10">Involved in cell fusion during mating by stabilizing the plasma membrane fusion event.</text>
</comment>
<keyword evidence="13" id="KW-1185">Reference proteome</keyword>
<keyword evidence="8 10" id="KW-0472">Membrane</keyword>
<organism evidence="12 13">
    <name type="scientific">Gonapodya prolifera (strain JEL478)</name>
    <name type="common">Monoblepharis prolifera</name>
    <dbReference type="NCBI Taxonomy" id="1344416"/>
    <lineage>
        <taxon>Eukaryota</taxon>
        <taxon>Fungi</taxon>
        <taxon>Fungi incertae sedis</taxon>
        <taxon>Chytridiomycota</taxon>
        <taxon>Chytridiomycota incertae sedis</taxon>
        <taxon>Monoblepharidomycetes</taxon>
        <taxon>Monoblepharidales</taxon>
        <taxon>Gonapodyaceae</taxon>
        <taxon>Gonapodya</taxon>
    </lineage>
</organism>
<gene>
    <name evidence="12" type="ORF">M427DRAFT_73902</name>
</gene>
<keyword evidence="7 10" id="KW-1133">Transmembrane helix</keyword>
<evidence type="ECO:0000256" key="9">
    <source>
        <dbReference type="ARBA" id="ARBA00023180"/>
    </source>
</evidence>
<comment type="subcellular location">
    <subcellularLocation>
        <location evidence="3">Cell envelope</location>
    </subcellularLocation>
    <subcellularLocation>
        <location evidence="10">Cell membrane</location>
        <topology evidence="10">Multi-pass membrane protein</topology>
    </subcellularLocation>
    <subcellularLocation>
        <location evidence="2">Endomembrane system</location>
        <topology evidence="2">Multi-pass membrane protein</topology>
    </subcellularLocation>
</comment>
<sequence length="715" mass="75897">MSATAVVNIPEKLAVGTNKFVVESSLKAIEKLEGALTATVDALMSLPGINNIKNALQAAQQSGLGALQGFLNNIPGVNVNFHLQGIAVFPQVQAGLQNIQLIPQDFVNGLKAIKIPSAVAAEGQLLHSLKQPAELLKTKIITGLSSVQLFGDPLPVPAHIDRVIICSSGVAYNNSLDAIGSFEKSVFSSISYVSTIVWISLVVVVCFSVLSAALLHWNDLATKRAIAAIIESAGAKHSTHEQNQNVAASVLERVKCPLVYSITTGTVHLPRLGAPVILDRLQWFIRFTLHPGSLAITAVGIAGILLISSSEALLADSFQHLRTDLNTEIYAWEVQGRGAISNAVHEATSPWAAGVNMALSDAENTINSKVFGWIGDVVAPVNNTLNSLTNVVTGGIQTAFGGVPPIQQALLSLFGCLLGAPLRELEDGLNALAHGLGINLPKVNETAIAVEAESLIDVMATTRIAIVGTRKDDTGEWHGGLVGALQDKYATALEADRAFFVNVLLLGLLVPMMGLAKICWWLFLDVADPIVGPALARSWERVTSFFSNTVMQGLSTMSGVQPSWLHVEWRKREDPSDRLQLTKKSSTKILQTGSATDIQTSPPPPPTFFRQPTVVNTGVRADPSTKSSTISLSGPGTTSSPLTRSHVSAPSTMFVGTTGLPVHANRSSSASLLGESSSSTLQRDTSGASRPGFRMPQMDARFADQLKRRISGGRK</sequence>
<evidence type="ECO:0000256" key="4">
    <source>
        <dbReference type="ARBA" id="ARBA00010780"/>
    </source>
</evidence>
<dbReference type="GO" id="GO:0005886">
    <property type="term" value="C:plasma membrane"/>
    <property type="evidence" value="ECO:0007669"/>
    <property type="project" value="UniProtKB-SubCell"/>
</dbReference>
<evidence type="ECO:0000256" key="11">
    <source>
        <dbReference type="SAM" id="MobiDB-lite"/>
    </source>
</evidence>
<dbReference type="EMBL" id="KQ965821">
    <property type="protein sequence ID" value="KXS10501.1"/>
    <property type="molecule type" value="Genomic_DNA"/>
</dbReference>